<feature type="active site" evidence="4">
    <location>
        <position position="223"/>
    </location>
</feature>
<name>T0S1J0_SAPDV</name>
<accession>T0S1J0</accession>
<keyword evidence="6" id="KW-0812">Transmembrane</keyword>
<evidence type="ECO:0000259" key="8">
    <source>
        <dbReference type="PROSITE" id="PS51767"/>
    </source>
</evidence>
<feature type="active site" evidence="4">
    <location>
        <position position="50"/>
    </location>
</feature>
<dbReference type="Pfam" id="PF00026">
    <property type="entry name" value="Asp"/>
    <property type="match status" value="1"/>
</dbReference>
<dbReference type="AlphaFoldDB" id="T0S1J0"/>
<dbReference type="RefSeq" id="XP_008607712.1">
    <property type="nucleotide sequence ID" value="XM_008609490.1"/>
</dbReference>
<dbReference type="VEuPathDB" id="FungiDB:SDRG_03846"/>
<feature type="domain" description="Peptidase A1" evidence="8">
    <location>
        <begin position="32"/>
        <end position="331"/>
    </location>
</feature>
<comment type="similarity">
    <text evidence="1 5">Belongs to the peptidase A1 family.</text>
</comment>
<evidence type="ECO:0000256" key="7">
    <source>
        <dbReference type="SAM" id="SignalP"/>
    </source>
</evidence>
<feature type="chain" id="PRO_5012339106" description="Peptidase A1 domain-containing protein" evidence="7">
    <location>
        <begin position="16"/>
        <end position="398"/>
    </location>
</feature>
<keyword evidence="10" id="KW-1185">Reference proteome</keyword>
<dbReference type="eggNOG" id="KOG1339">
    <property type="taxonomic scope" value="Eukaryota"/>
</dbReference>
<dbReference type="Proteomes" id="UP000030762">
    <property type="component" value="Unassembled WGS sequence"/>
</dbReference>
<dbReference type="Gene3D" id="2.40.70.10">
    <property type="entry name" value="Acid Proteases"/>
    <property type="match status" value="2"/>
</dbReference>
<feature type="transmembrane region" description="Helical" evidence="6">
    <location>
        <begin position="353"/>
        <end position="378"/>
    </location>
</feature>
<organism evidence="9 10">
    <name type="scientific">Saprolegnia diclina (strain VS20)</name>
    <dbReference type="NCBI Taxonomy" id="1156394"/>
    <lineage>
        <taxon>Eukaryota</taxon>
        <taxon>Sar</taxon>
        <taxon>Stramenopiles</taxon>
        <taxon>Oomycota</taxon>
        <taxon>Saprolegniomycetes</taxon>
        <taxon>Saprolegniales</taxon>
        <taxon>Saprolegniaceae</taxon>
        <taxon>Saprolegnia</taxon>
    </lineage>
</organism>
<keyword evidence="3 5" id="KW-0064">Aspartyl protease</keyword>
<gene>
    <name evidence="9" type="ORF">SDRG_03846</name>
</gene>
<evidence type="ECO:0000313" key="9">
    <source>
        <dbReference type="EMBL" id="EQC38888.1"/>
    </source>
</evidence>
<evidence type="ECO:0000313" key="10">
    <source>
        <dbReference type="Proteomes" id="UP000030762"/>
    </source>
</evidence>
<dbReference type="GO" id="GO:0006508">
    <property type="term" value="P:proteolysis"/>
    <property type="evidence" value="ECO:0007669"/>
    <property type="project" value="UniProtKB-KW"/>
</dbReference>
<dbReference type="InterPro" id="IPR021109">
    <property type="entry name" value="Peptidase_aspartic_dom_sf"/>
</dbReference>
<keyword evidence="6" id="KW-0472">Membrane</keyword>
<dbReference type="PANTHER" id="PTHR47966">
    <property type="entry name" value="BETA-SITE APP-CLEAVING ENZYME, ISOFORM A-RELATED"/>
    <property type="match status" value="1"/>
</dbReference>
<dbReference type="GO" id="GO:0004190">
    <property type="term" value="F:aspartic-type endopeptidase activity"/>
    <property type="evidence" value="ECO:0007669"/>
    <property type="project" value="UniProtKB-KW"/>
</dbReference>
<feature type="signal peptide" evidence="7">
    <location>
        <begin position="1"/>
        <end position="15"/>
    </location>
</feature>
<dbReference type="InterPro" id="IPR001461">
    <property type="entry name" value="Aspartic_peptidase_A1"/>
</dbReference>
<evidence type="ECO:0000256" key="1">
    <source>
        <dbReference type="ARBA" id="ARBA00007447"/>
    </source>
</evidence>
<dbReference type="FunCoup" id="T0S1J0">
    <property type="interactions" value="1"/>
</dbReference>
<dbReference type="InParanoid" id="T0S1J0"/>
<protein>
    <recommendedName>
        <fullName evidence="8">Peptidase A1 domain-containing protein</fullName>
    </recommendedName>
</protein>
<sequence length="398" mass="42342">MHSALVLVSLALASATRPLVRIPLVNLDQLQFYGSIEIGSPPQSFRVIFDTGSSDVWVPSHDCTACSGVARYNRSASSTYADEMYRFQAYYGSGAVAGDVASDAIALPGASSASFVRMGSVTAQDATIQKFASEGIVGLGFPALASISAPTFLEALDIAIFSLYISPLPTSPVPSQLLLHGRQTELSSSFMPHIRQGFWAVRFGGLRVHDASLQRAATVAILDSGTSLLLLPHIEYASVVARLCTVVPALDGCDGGPVSCSSCDHTSFPPLTFVLGSTGFTLQGSDYVRCELNVCTPQIETSTNSFVVLGDIFFRAYYTAFDVTNRSVRLACPASGCHGGQRPPLLLSPFLSWVLYASMLYTKAFGLALSVVGAKWVLDRSLLMRTKQPSPALLSGIV</sequence>
<evidence type="ECO:0000256" key="2">
    <source>
        <dbReference type="ARBA" id="ARBA00022670"/>
    </source>
</evidence>
<keyword evidence="2 5" id="KW-0645">Protease</keyword>
<evidence type="ECO:0000256" key="5">
    <source>
        <dbReference type="RuleBase" id="RU000454"/>
    </source>
</evidence>
<keyword evidence="5" id="KW-0378">Hydrolase</keyword>
<dbReference type="PRINTS" id="PR00792">
    <property type="entry name" value="PEPSIN"/>
</dbReference>
<dbReference type="InterPro" id="IPR033121">
    <property type="entry name" value="PEPTIDASE_A1"/>
</dbReference>
<dbReference type="OMA" id="RRECTAM"/>
<dbReference type="GeneID" id="19944573"/>
<dbReference type="SUPFAM" id="SSF50630">
    <property type="entry name" value="Acid proteases"/>
    <property type="match status" value="1"/>
</dbReference>
<dbReference type="FunFam" id="2.40.70.10:FF:000008">
    <property type="entry name" value="Cathepsin D"/>
    <property type="match status" value="1"/>
</dbReference>
<reference evidence="9 10" key="1">
    <citation type="submission" date="2012-04" db="EMBL/GenBank/DDBJ databases">
        <title>The Genome Sequence of Saprolegnia declina VS20.</title>
        <authorList>
            <consortium name="The Broad Institute Genome Sequencing Platform"/>
            <person name="Russ C."/>
            <person name="Nusbaum C."/>
            <person name="Tyler B."/>
            <person name="van West P."/>
            <person name="Dieguez-Uribeondo J."/>
            <person name="de Bruijn I."/>
            <person name="Tripathy S."/>
            <person name="Jiang R."/>
            <person name="Young S.K."/>
            <person name="Zeng Q."/>
            <person name="Gargeya S."/>
            <person name="Fitzgerald M."/>
            <person name="Haas B."/>
            <person name="Abouelleil A."/>
            <person name="Alvarado L."/>
            <person name="Arachchi H.M."/>
            <person name="Berlin A."/>
            <person name="Chapman S.B."/>
            <person name="Goldberg J."/>
            <person name="Griggs A."/>
            <person name="Gujja S."/>
            <person name="Hansen M."/>
            <person name="Howarth C."/>
            <person name="Imamovic A."/>
            <person name="Larimer J."/>
            <person name="McCowen C."/>
            <person name="Montmayeur A."/>
            <person name="Murphy C."/>
            <person name="Neiman D."/>
            <person name="Pearson M."/>
            <person name="Priest M."/>
            <person name="Roberts A."/>
            <person name="Saif S."/>
            <person name="Shea T."/>
            <person name="Sisk P."/>
            <person name="Sykes S."/>
            <person name="Wortman J."/>
            <person name="Nusbaum C."/>
            <person name="Birren B."/>
        </authorList>
    </citation>
    <scope>NUCLEOTIDE SEQUENCE [LARGE SCALE GENOMIC DNA]</scope>
    <source>
        <strain evidence="9 10">VS20</strain>
    </source>
</reference>
<dbReference type="EMBL" id="JH767140">
    <property type="protein sequence ID" value="EQC38888.1"/>
    <property type="molecule type" value="Genomic_DNA"/>
</dbReference>
<evidence type="ECO:0000256" key="4">
    <source>
        <dbReference type="PIRSR" id="PIRSR601461-1"/>
    </source>
</evidence>
<dbReference type="CDD" id="cd05471">
    <property type="entry name" value="pepsin_like"/>
    <property type="match status" value="1"/>
</dbReference>
<dbReference type="InterPro" id="IPR034164">
    <property type="entry name" value="Pepsin-like_dom"/>
</dbReference>
<dbReference type="OrthoDB" id="771136at2759"/>
<keyword evidence="6" id="KW-1133">Transmembrane helix</keyword>
<dbReference type="PANTHER" id="PTHR47966:SF51">
    <property type="entry name" value="BETA-SITE APP-CLEAVING ENZYME, ISOFORM A-RELATED"/>
    <property type="match status" value="1"/>
</dbReference>
<dbReference type="InterPro" id="IPR001969">
    <property type="entry name" value="Aspartic_peptidase_AS"/>
</dbReference>
<dbReference type="PROSITE" id="PS00141">
    <property type="entry name" value="ASP_PROTEASE"/>
    <property type="match status" value="2"/>
</dbReference>
<evidence type="ECO:0000256" key="6">
    <source>
        <dbReference type="SAM" id="Phobius"/>
    </source>
</evidence>
<proteinExistence type="inferred from homology"/>
<evidence type="ECO:0000256" key="3">
    <source>
        <dbReference type="ARBA" id="ARBA00022750"/>
    </source>
</evidence>
<dbReference type="PROSITE" id="PS51767">
    <property type="entry name" value="PEPTIDASE_A1"/>
    <property type="match status" value="1"/>
</dbReference>
<keyword evidence="7" id="KW-0732">Signal</keyword>
<dbReference type="STRING" id="1156394.T0S1J0"/>